<evidence type="ECO:0000313" key="10">
    <source>
        <dbReference type="EMBL" id="KAG5484731.1"/>
    </source>
</evidence>
<dbReference type="SUPFAM" id="SSF50978">
    <property type="entry name" value="WD40 repeat-like"/>
    <property type="match status" value="1"/>
</dbReference>
<evidence type="ECO:0000256" key="2">
    <source>
        <dbReference type="ARBA" id="ARBA00022552"/>
    </source>
</evidence>
<dbReference type="GO" id="GO:0005654">
    <property type="term" value="C:nucleoplasm"/>
    <property type="evidence" value="ECO:0007669"/>
    <property type="project" value="UniProtKB-SubCell"/>
</dbReference>
<dbReference type="InterPro" id="IPR001680">
    <property type="entry name" value="WD40_rpt"/>
</dbReference>
<dbReference type="PANTHER" id="PTHR17605">
    <property type="entry name" value="RIBOSOME BIOGENESIS PROTEIN BOP1 BLOCK OF PROLIFERATION 1 PROTEIN"/>
    <property type="match status" value="1"/>
</dbReference>
<evidence type="ECO:0000256" key="3">
    <source>
        <dbReference type="ARBA" id="ARBA00022574"/>
    </source>
</evidence>
<dbReference type="HAMAP" id="MF_03027">
    <property type="entry name" value="BOP1"/>
    <property type="match status" value="1"/>
</dbReference>
<dbReference type="KEGG" id="lmat:92516481"/>
<comment type="caution">
    <text evidence="10">The sequence shown here is derived from an EMBL/GenBank/DDBJ whole genome shotgun (WGS) entry which is preliminary data.</text>
</comment>
<feature type="domain" description="BOP1 N-terminal" evidence="9">
    <location>
        <begin position="192"/>
        <end position="456"/>
    </location>
</feature>
<evidence type="ECO:0000256" key="7">
    <source>
        <dbReference type="PROSITE-ProRule" id="PRU00221"/>
    </source>
</evidence>
<comment type="similarity">
    <text evidence="6">Belongs to the WD repeat BOP1/ERB1 family.</text>
</comment>
<dbReference type="OrthoDB" id="5571054at2759"/>
<dbReference type="GO" id="GO:0043021">
    <property type="term" value="F:ribonucleoprotein complex binding"/>
    <property type="evidence" value="ECO:0007669"/>
    <property type="project" value="UniProtKB-UniRule"/>
</dbReference>
<organism evidence="10 11">
    <name type="scientific">Leishmania martiniquensis</name>
    <dbReference type="NCBI Taxonomy" id="1580590"/>
    <lineage>
        <taxon>Eukaryota</taxon>
        <taxon>Discoba</taxon>
        <taxon>Euglenozoa</taxon>
        <taxon>Kinetoplastea</taxon>
        <taxon>Metakinetoplastina</taxon>
        <taxon>Trypanosomatida</taxon>
        <taxon>Trypanosomatidae</taxon>
        <taxon>Leishmaniinae</taxon>
        <taxon>Leishmania</taxon>
    </lineage>
</organism>
<dbReference type="Gene3D" id="2.130.10.10">
    <property type="entry name" value="YVTN repeat-like/Quinoprotein amine dehydrogenase"/>
    <property type="match status" value="1"/>
</dbReference>
<dbReference type="RefSeq" id="XP_067180510.1">
    <property type="nucleotide sequence ID" value="XM_067323969.1"/>
</dbReference>
<feature type="repeat" description="WD" evidence="7">
    <location>
        <begin position="463"/>
        <end position="504"/>
    </location>
</feature>
<feature type="compositionally biased region" description="Low complexity" evidence="8">
    <location>
        <begin position="70"/>
        <end position="90"/>
    </location>
</feature>
<keyword evidence="4" id="KW-0677">Repeat</keyword>
<evidence type="ECO:0000256" key="5">
    <source>
        <dbReference type="ARBA" id="ARBA00023242"/>
    </source>
</evidence>
<sequence>MPPKRRPTSKSPPSRQTAASAPSPATTAPLSSPPRPAAKSPKGKPSRRQSVAAPKTVALTPRTEEHTEGATSSVSASASSQNSSSFDSPSGGTAALAGYTAESEHDAHGYERLHDILLQDSDADGEDGRADEDVVILFPNAEELTSAAAGINGDGDSGRVVHLGTTQQLDESDSSEDEATLNRVGDIPLEWYKDGNHIGYDVEGHKLMKTERSALERLLEATDDPNAMRTIYDALHDEKKTLSNADLQLIFNLQRNRTTNSSYNMYSEVQEDTVVFDPLNHPLARSSGPSKKAFVPALHDMKVIAKMVRRLRKEEAERKLHPAKEEAEKEEQLLWDDGHVEMDTHTHFKYFNRIPKPKLPPPGTFESYRPPPEYLPSERAKQRQAHLRKIDRKEHFLPQCFDALRHVPFYHHTIQDRYQRCLDLAFFPRAQRTRLVVDPEKLLPELPDPKDLRPYPEKLSFHYKGHTATVRSVSVSPNGQYLATGCDDHLVRVYEVQTGRLMKRYDMGAPVQQVEFSPSRSLNILAVAVEYSLVFIVPTFAAHTLVNDHTIRFLRAPGVSAGHRETPHALGAVDTLGGRAVTQTTLDADETAHEATADLHDIEEREKRAEFVDASAKERNAGIVVKIAMHAKVKKFCFHVKGDYLCALCPKDHVKYRQTIMLQLSKRKVFCPFRKFSEVVTDCRFHPREPLFFLSTTNSVRCYNLMAHRLQRRFKASGGVTTCLSVHPEGDNFLVGDTTSHTSWFDMDFSDKPYKRMRSHKGVVNSVAFHPKTTAYPLFATGASDGQVHVFHGMVYDDYNKNALVVPVKILKHQRSVYAVAWHPTLAWLFTSTEDGVVTAWTE</sequence>
<dbReference type="PANTHER" id="PTHR17605:SF0">
    <property type="entry name" value="RIBOSOME BIOGENESIS PROTEIN BOP1"/>
    <property type="match status" value="1"/>
</dbReference>
<dbReference type="EMBL" id="JAFEUZ010000011">
    <property type="protein sequence ID" value="KAG5484731.1"/>
    <property type="molecule type" value="Genomic_DNA"/>
</dbReference>
<dbReference type="AlphaFoldDB" id="A0A836KRZ7"/>
<keyword evidence="11" id="KW-1185">Reference proteome</keyword>
<comment type="subcellular location">
    <subcellularLocation>
        <location evidence="6">Nucleus</location>
        <location evidence="6">Nucleolus</location>
    </subcellularLocation>
    <subcellularLocation>
        <location evidence="6">Nucleus</location>
        <location evidence="6">Nucleoplasm</location>
    </subcellularLocation>
</comment>
<evidence type="ECO:0000256" key="8">
    <source>
        <dbReference type="SAM" id="MobiDB-lite"/>
    </source>
</evidence>
<proteinExistence type="inferred from homology"/>
<evidence type="ECO:0000256" key="4">
    <source>
        <dbReference type="ARBA" id="ARBA00022737"/>
    </source>
</evidence>
<feature type="region of interest" description="Disordered" evidence="8">
    <location>
        <begin position="1"/>
        <end position="92"/>
    </location>
</feature>
<dbReference type="GeneID" id="92516481"/>
<dbReference type="Proteomes" id="UP000673552">
    <property type="component" value="Chromosome 11"/>
</dbReference>
<dbReference type="GO" id="GO:0070545">
    <property type="term" value="C:PeBoW complex"/>
    <property type="evidence" value="ECO:0007669"/>
    <property type="project" value="TreeGrafter"/>
</dbReference>
<accession>A0A836KRZ7</accession>
<dbReference type="SMART" id="SM01035">
    <property type="entry name" value="BOP1NT"/>
    <property type="match status" value="1"/>
</dbReference>
<protein>
    <recommendedName>
        <fullName evidence="6">Ribosome biogenesis protein BOP1 homolog</fullName>
    </recommendedName>
</protein>
<dbReference type="PROSITE" id="PS50082">
    <property type="entry name" value="WD_REPEATS_2"/>
    <property type="match status" value="2"/>
</dbReference>
<comment type="function">
    <text evidence="6">Required for maturation of ribosomal RNAs and formation of the large ribosomal subunit.</text>
</comment>
<evidence type="ECO:0000256" key="6">
    <source>
        <dbReference type="HAMAP-Rule" id="MF_03027"/>
    </source>
</evidence>
<dbReference type="InterPro" id="IPR028598">
    <property type="entry name" value="BOP1/Erb1"/>
</dbReference>
<dbReference type="InterPro" id="IPR036322">
    <property type="entry name" value="WD40_repeat_dom_sf"/>
</dbReference>
<evidence type="ECO:0000313" key="11">
    <source>
        <dbReference type="Proteomes" id="UP000673552"/>
    </source>
</evidence>
<dbReference type="PROSITE" id="PS50294">
    <property type="entry name" value="WD_REPEATS_REGION"/>
    <property type="match status" value="2"/>
</dbReference>
<dbReference type="InterPro" id="IPR012953">
    <property type="entry name" value="BOP1_N_dom"/>
</dbReference>
<gene>
    <name evidence="10" type="ORF">LSCM1_06552</name>
</gene>
<reference evidence="10 11" key="1">
    <citation type="submission" date="2021-03" db="EMBL/GenBank/DDBJ databases">
        <title>Leishmania (Mundinia) martiniquensis Genome sequencing and assembly.</title>
        <authorList>
            <person name="Almutairi H."/>
            <person name="Gatherer D."/>
        </authorList>
    </citation>
    <scope>NUCLEOTIDE SEQUENCE [LARGE SCALE GENOMIC DNA]</scope>
    <source>
        <strain evidence="10">LSCM1</strain>
    </source>
</reference>
<dbReference type="SMART" id="SM00320">
    <property type="entry name" value="WD40"/>
    <property type="match status" value="5"/>
</dbReference>
<feature type="repeat" description="WD" evidence="7">
    <location>
        <begin position="810"/>
        <end position="843"/>
    </location>
</feature>
<keyword evidence="3 7" id="KW-0853">WD repeat</keyword>
<dbReference type="InterPro" id="IPR015943">
    <property type="entry name" value="WD40/YVTN_repeat-like_dom_sf"/>
</dbReference>
<dbReference type="GO" id="GO:0000466">
    <property type="term" value="P:maturation of 5.8S rRNA from tricistronic rRNA transcript (SSU-rRNA, 5.8S rRNA, LSU-rRNA)"/>
    <property type="evidence" value="ECO:0007669"/>
    <property type="project" value="UniProtKB-UniRule"/>
</dbReference>
<keyword evidence="1 6" id="KW-0690">Ribosome biogenesis</keyword>
<feature type="compositionally biased region" description="Low complexity" evidence="8">
    <location>
        <begin position="9"/>
        <end position="30"/>
    </location>
</feature>
<dbReference type="Pfam" id="PF00400">
    <property type="entry name" value="WD40"/>
    <property type="match status" value="3"/>
</dbReference>
<evidence type="ECO:0000259" key="9">
    <source>
        <dbReference type="SMART" id="SM01035"/>
    </source>
</evidence>
<dbReference type="GO" id="GO:0030687">
    <property type="term" value="C:preribosome, large subunit precursor"/>
    <property type="evidence" value="ECO:0007669"/>
    <property type="project" value="UniProtKB-UniRule"/>
</dbReference>
<evidence type="ECO:0000256" key="1">
    <source>
        <dbReference type="ARBA" id="ARBA00022517"/>
    </source>
</evidence>
<dbReference type="GO" id="GO:0000463">
    <property type="term" value="P:maturation of LSU-rRNA from tricistronic rRNA transcript (SSU-rRNA, 5.8S rRNA, LSU-rRNA)"/>
    <property type="evidence" value="ECO:0007669"/>
    <property type="project" value="UniProtKB-UniRule"/>
</dbReference>
<keyword evidence="2 6" id="KW-0698">rRNA processing</keyword>
<keyword evidence="5 6" id="KW-0539">Nucleus</keyword>
<name>A0A836KRZ7_9TRYP</name>
<dbReference type="Pfam" id="PF08145">
    <property type="entry name" value="BOP1NT"/>
    <property type="match status" value="1"/>
</dbReference>